<proteinExistence type="predicted"/>
<evidence type="ECO:0000313" key="3">
    <source>
        <dbReference type="Proteomes" id="UP001432312"/>
    </source>
</evidence>
<gene>
    <name evidence="2" type="ORF">OHA91_36995</name>
</gene>
<dbReference type="EMBL" id="CP108036">
    <property type="protein sequence ID" value="WUN83619.1"/>
    <property type="molecule type" value="Genomic_DNA"/>
</dbReference>
<dbReference type="Proteomes" id="UP001432312">
    <property type="component" value="Chromosome"/>
</dbReference>
<protein>
    <recommendedName>
        <fullName evidence="4">CheW-like domain-containing protein</fullName>
    </recommendedName>
</protein>
<organism evidence="2 3">
    <name type="scientific">Streptomyces erythrochromogenes</name>
    <dbReference type="NCBI Taxonomy" id="285574"/>
    <lineage>
        <taxon>Bacteria</taxon>
        <taxon>Bacillati</taxon>
        <taxon>Actinomycetota</taxon>
        <taxon>Actinomycetes</taxon>
        <taxon>Kitasatosporales</taxon>
        <taxon>Streptomycetaceae</taxon>
        <taxon>Streptomyces</taxon>
    </lineage>
</organism>
<accession>A0ABZ1QMF7</accession>
<feature type="region of interest" description="Disordered" evidence="1">
    <location>
        <begin position="156"/>
        <end position="175"/>
    </location>
</feature>
<dbReference type="GeneID" id="95501771"/>
<sequence length="175" mass="17570">MTLEELPLAPVSTRPDEATDGYVVALDAAGVPTGLGRAAPPGSPAPGAGGAGGGGLHPAVLLPAGLSLHELLTGEAVTLLPLNPFGAVVIDTSGILGVLEHPTIARHATGADVPAGRTRSDLAHPEDAVLAGVVGVPVARVLCRCGQLNQVTLYDPDYPPTCPSDDGHPLDPQER</sequence>
<evidence type="ECO:0008006" key="4">
    <source>
        <dbReference type="Google" id="ProtNLM"/>
    </source>
</evidence>
<name>A0ABZ1QMF7_9ACTN</name>
<reference evidence="2" key="1">
    <citation type="submission" date="2022-10" db="EMBL/GenBank/DDBJ databases">
        <title>The complete genomes of actinobacterial strains from the NBC collection.</title>
        <authorList>
            <person name="Joergensen T.S."/>
            <person name="Alvarez Arevalo M."/>
            <person name="Sterndorff E.B."/>
            <person name="Faurdal D."/>
            <person name="Vuksanovic O."/>
            <person name="Mourched A.-S."/>
            <person name="Charusanti P."/>
            <person name="Shaw S."/>
            <person name="Blin K."/>
            <person name="Weber T."/>
        </authorList>
    </citation>
    <scope>NUCLEOTIDE SEQUENCE</scope>
    <source>
        <strain evidence="2">NBC_00303</strain>
    </source>
</reference>
<evidence type="ECO:0000313" key="2">
    <source>
        <dbReference type="EMBL" id="WUN83619.1"/>
    </source>
</evidence>
<keyword evidence="3" id="KW-1185">Reference proteome</keyword>
<dbReference type="RefSeq" id="WP_328740849.1">
    <property type="nucleotide sequence ID" value="NZ_CP108036.1"/>
</dbReference>
<evidence type="ECO:0000256" key="1">
    <source>
        <dbReference type="SAM" id="MobiDB-lite"/>
    </source>
</evidence>
<feature type="compositionally biased region" description="Basic and acidic residues" evidence="1">
    <location>
        <begin position="165"/>
        <end position="175"/>
    </location>
</feature>